<evidence type="ECO:0000313" key="5">
    <source>
        <dbReference type="Proteomes" id="UP000008827"/>
    </source>
</evidence>
<dbReference type="Gramene" id="KRH57857">
    <property type="protein sequence ID" value="KRH57857"/>
    <property type="gene ID" value="GLYMA_05G088700"/>
</dbReference>
<reference evidence="3 4" key="1">
    <citation type="journal article" date="2010" name="Nature">
        <title>Genome sequence of the palaeopolyploid soybean.</title>
        <authorList>
            <person name="Schmutz J."/>
            <person name="Cannon S.B."/>
            <person name="Schlueter J."/>
            <person name="Ma J."/>
            <person name="Mitros T."/>
            <person name="Nelson W."/>
            <person name="Hyten D.L."/>
            <person name="Song Q."/>
            <person name="Thelen J.J."/>
            <person name="Cheng J."/>
            <person name="Xu D."/>
            <person name="Hellsten U."/>
            <person name="May G.D."/>
            <person name="Yu Y."/>
            <person name="Sakurai T."/>
            <person name="Umezawa T."/>
            <person name="Bhattacharyya M.K."/>
            <person name="Sandhu D."/>
            <person name="Valliyodan B."/>
            <person name="Lindquist E."/>
            <person name="Peto M."/>
            <person name="Grant D."/>
            <person name="Shu S."/>
            <person name="Goodstein D."/>
            <person name="Barry K."/>
            <person name="Futrell-Griggs M."/>
            <person name="Abernathy B."/>
            <person name="Du J."/>
            <person name="Tian Z."/>
            <person name="Zhu L."/>
            <person name="Gill N."/>
            <person name="Joshi T."/>
            <person name="Libault M."/>
            <person name="Sethuraman A."/>
            <person name="Zhang X.-C."/>
            <person name="Shinozaki K."/>
            <person name="Nguyen H.T."/>
            <person name="Wing R.A."/>
            <person name="Cregan P."/>
            <person name="Specht J."/>
            <person name="Grimwood J."/>
            <person name="Rokhsar D."/>
            <person name="Stacey G."/>
            <person name="Shoemaker R.C."/>
            <person name="Jackson S.A."/>
        </authorList>
    </citation>
    <scope>NUCLEOTIDE SEQUENCE [LARGE SCALE GENOMIC DNA]</scope>
    <source>
        <strain evidence="4">cv. Williams 82</strain>
        <tissue evidence="3">Callus</tissue>
    </source>
</reference>
<feature type="region of interest" description="Disordered" evidence="1">
    <location>
        <begin position="1"/>
        <end position="23"/>
    </location>
</feature>
<evidence type="ECO:0000313" key="3">
    <source>
        <dbReference type="EMBL" id="KRH57857.1"/>
    </source>
</evidence>
<reference evidence="4" key="2">
    <citation type="submission" date="2018-02" db="UniProtKB">
        <authorList>
            <consortium name="EnsemblPlants"/>
        </authorList>
    </citation>
    <scope>IDENTIFICATION</scope>
    <source>
        <strain evidence="4">Williams 82</strain>
    </source>
</reference>
<dbReference type="EnsemblPlants" id="KRH57857">
    <property type="protein sequence ID" value="KRH57857"/>
    <property type="gene ID" value="GLYMA_05G088700"/>
</dbReference>
<dbReference type="PaxDb" id="3847-GLYMA05G11667.1"/>
<dbReference type="InParanoid" id="K7KNV2"/>
<evidence type="ECO:0000256" key="2">
    <source>
        <dbReference type="SAM" id="Phobius"/>
    </source>
</evidence>
<sequence length="87" mass="10017">MRAADLESNGIHGRSGCHRGSSTPKRNISGWQFLIFSSFWFAISCLFGLLVFSLLLQFLICLSLTDCKSLSIFFFIFNHEGCWFERR</sequence>
<evidence type="ECO:0000313" key="4">
    <source>
        <dbReference type="EnsemblPlants" id="KRH57857"/>
    </source>
</evidence>
<gene>
    <name evidence="3" type="ORF">GLYMA_05G088700</name>
</gene>
<protein>
    <submittedName>
        <fullName evidence="3 4">Uncharacterized protein</fullName>
    </submittedName>
</protein>
<keyword evidence="5" id="KW-1185">Reference proteome</keyword>
<dbReference type="EMBL" id="CM000838">
    <property type="protein sequence ID" value="KRH57857.1"/>
    <property type="molecule type" value="Genomic_DNA"/>
</dbReference>
<accession>K7KNV2</accession>
<dbReference type="Proteomes" id="UP000008827">
    <property type="component" value="Chromosome 5"/>
</dbReference>
<keyword evidence="2" id="KW-1133">Transmembrane helix</keyword>
<dbReference type="AlphaFoldDB" id="K7KNV2"/>
<dbReference type="HOGENOM" id="CLU_2487877_0_0_1"/>
<proteinExistence type="predicted"/>
<dbReference type="SMR" id="K7KNV2"/>
<organism evidence="4">
    <name type="scientific">Glycine max</name>
    <name type="common">Soybean</name>
    <name type="synonym">Glycine hispida</name>
    <dbReference type="NCBI Taxonomy" id="3847"/>
    <lineage>
        <taxon>Eukaryota</taxon>
        <taxon>Viridiplantae</taxon>
        <taxon>Streptophyta</taxon>
        <taxon>Embryophyta</taxon>
        <taxon>Tracheophyta</taxon>
        <taxon>Spermatophyta</taxon>
        <taxon>Magnoliopsida</taxon>
        <taxon>eudicotyledons</taxon>
        <taxon>Gunneridae</taxon>
        <taxon>Pentapetalae</taxon>
        <taxon>rosids</taxon>
        <taxon>fabids</taxon>
        <taxon>Fabales</taxon>
        <taxon>Fabaceae</taxon>
        <taxon>Papilionoideae</taxon>
        <taxon>50 kb inversion clade</taxon>
        <taxon>NPAAA clade</taxon>
        <taxon>indigoferoid/millettioid clade</taxon>
        <taxon>Phaseoleae</taxon>
        <taxon>Glycine</taxon>
        <taxon>Glycine subgen. Soja</taxon>
    </lineage>
</organism>
<reference evidence="3" key="3">
    <citation type="submission" date="2018-07" db="EMBL/GenBank/DDBJ databases">
        <title>WGS assembly of Glycine max.</title>
        <authorList>
            <person name="Schmutz J."/>
            <person name="Cannon S."/>
            <person name="Schlueter J."/>
            <person name="Ma J."/>
            <person name="Mitros T."/>
            <person name="Nelson W."/>
            <person name="Hyten D."/>
            <person name="Song Q."/>
            <person name="Thelen J."/>
            <person name="Cheng J."/>
            <person name="Xu D."/>
            <person name="Hellsten U."/>
            <person name="May G."/>
            <person name="Yu Y."/>
            <person name="Sakurai T."/>
            <person name="Umezawa T."/>
            <person name="Bhattacharyya M."/>
            <person name="Sandhu D."/>
            <person name="Valliyodan B."/>
            <person name="Lindquist E."/>
            <person name="Peto M."/>
            <person name="Grant D."/>
            <person name="Shu S."/>
            <person name="Goodstein D."/>
            <person name="Barry K."/>
            <person name="Futrell-Griggs M."/>
            <person name="Abernathy B."/>
            <person name="Du J."/>
            <person name="Tian Z."/>
            <person name="Zhu L."/>
            <person name="Gill N."/>
            <person name="Joshi T."/>
            <person name="Libault M."/>
            <person name="Sethuraman A."/>
            <person name="Zhang X."/>
            <person name="Shinozaki K."/>
            <person name="Nguyen H."/>
            <person name="Wing R."/>
            <person name="Cregan P."/>
            <person name="Specht J."/>
            <person name="Grimwood J."/>
            <person name="Rokhsar D."/>
            <person name="Stacey G."/>
            <person name="Shoemaker R."/>
            <person name="Jackson S."/>
        </authorList>
    </citation>
    <scope>NUCLEOTIDE SEQUENCE</scope>
    <source>
        <tissue evidence="3">Callus</tissue>
    </source>
</reference>
<evidence type="ECO:0000256" key="1">
    <source>
        <dbReference type="SAM" id="MobiDB-lite"/>
    </source>
</evidence>
<feature type="transmembrane region" description="Helical" evidence="2">
    <location>
        <begin position="33"/>
        <end position="60"/>
    </location>
</feature>
<name>K7KNV2_SOYBN</name>
<keyword evidence="2" id="KW-0812">Transmembrane</keyword>
<keyword evidence="2" id="KW-0472">Membrane</keyword>